<dbReference type="InterPro" id="IPR020843">
    <property type="entry name" value="ER"/>
</dbReference>
<dbReference type="SUPFAM" id="SSF51735">
    <property type="entry name" value="NAD(P)-binding Rossmann-fold domains"/>
    <property type="match status" value="1"/>
</dbReference>
<reference evidence="5" key="1">
    <citation type="submission" date="2021-11" db="EMBL/GenBank/DDBJ databases">
        <title>Description of a new species Pelosinus isolated from the bottom sediments of Lake Baikal.</title>
        <authorList>
            <person name="Zakharyuk A."/>
        </authorList>
    </citation>
    <scope>NUCLEOTIDE SEQUENCE</scope>
    <source>
        <strain evidence="5">Bkl1</strain>
    </source>
</reference>
<accession>A0ABS8HYY6</accession>
<dbReference type="Gene3D" id="3.90.180.10">
    <property type="entry name" value="Medium-chain alcohol dehydrogenases, catalytic domain"/>
    <property type="match status" value="1"/>
</dbReference>
<evidence type="ECO:0000256" key="2">
    <source>
        <dbReference type="ARBA" id="ARBA00022833"/>
    </source>
</evidence>
<dbReference type="Pfam" id="PF08240">
    <property type="entry name" value="ADH_N"/>
    <property type="match status" value="1"/>
</dbReference>
<evidence type="ECO:0000256" key="1">
    <source>
        <dbReference type="ARBA" id="ARBA00022723"/>
    </source>
</evidence>
<dbReference type="SUPFAM" id="SSF50129">
    <property type="entry name" value="GroES-like"/>
    <property type="match status" value="1"/>
</dbReference>
<evidence type="ECO:0000256" key="3">
    <source>
        <dbReference type="ARBA" id="ARBA00023002"/>
    </source>
</evidence>
<keyword evidence="1" id="KW-0479">Metal-binding</keyword>
<gene>
    <name evidence="5" type="ORF">LMF89_23920</name>
</gene>
<dbReference type="EMBL" id="JAJHJB010000064">
    <property type="protein sequence ID" value="MCC5468388.1"/>
    <property type="molecule type" value="Genomic_DNA"/>
</dbReference>
<sequence length="327" mass="35351">MLELYLNNPSDLVLREAKALPPIAEDEVKLKIVYGGICGSDLKVYKGLISYAAYPLRPGHEVLGKIIEAGKNVPHKVGARVVVFPNTFCGTCEYCAQGKTNICTLKQPIGVSSDGVFAQEVIIESKYIVPVPDGIDDERAVLIEPFAVTVHALKKANIQKGNSVAIVGCGTEGLFSVALANKFGANITVIDINPTKLAIARRLGENVRTVHPKDIKDELFDVVIEAAGVPESIEQSMNIVKPGGTIVAIGITCDPVNYPALKIVRSEVTIYGSIIYTLKDFAEAIEYLKDSTFDLSPVLSKIVPYTEFHQAFEDALSGNFAKIALKF</sequence>
<dbReference type="PANTHER" id="PTHR43401">
    <property type="entry name" value="L-THREONINE 3-DEHYDROGENASE"/>
    <property type="match status" value="1"/>
</dbReference>
<dbReference type="InterPro" id="IPR013154">
    <property type="entry name" value="ADH-like_N"/>
</dbReference>
<dbReference type="InterPro" id="IPR011032">
    <property type="entry name" value="GroES-like_sf"/>
</dbReference>
<dbReference type="Pfam" id="PF00107">
    <property type="entry name" value="ADH_zinc_N"/>
    <property type="match status" value="1"/>
</dbReference>
<feature type="domain" description="Enoyl reductase (ER)" evidence="4">
    <location>
        <begin position="7"/>
        <end position="325"/>
    </location>
</feature>
<dbReference type="InterPro" id="IPR013149">
    <property type="entry name" value="ADH-like_C"/>
</dbReference>
<comment type="caution">
    <text evidence="5">The sequence shown here is derived from an EMBL/GenBank/DDBJ whole genome shotgun (WGS) entry which is preliminary data.</text>
</comment>
<dbReference type="PANTHER" id="PTHR43401:SF2">
    <property type="entry name" value="L-THREONINE 3-DEHYDROGENASE"/>
    <property type="match status" value="1"/>
</dbReference>
<proteinExistence type="predicted"/>
<evidence type="ECO:0000313" key="5">
    <source>
        <dbReference type="EMBL" id="MCC5468388.1"/>
    </source>
</evidence>
<keyword evidence="2" id="KW-0862">Zinc</keyword>
<protein>
    <submittedName>
        <fullName evidence="5">Alcohol dehydrogenase catalytic domain-containing protein</fullName>
    </submittedName>
</protein>
<keyword evidence="6" id="KW-1185">Reference proteome</keyword>
<dbReference type="RefSeq" id="WP_229537265.1">
    <property type="nucleotide sequence ID" value="NZ_JAJHJB010000064.1"/>
</dbReference>
<dbReference type="SMART" id="SM00829">
    <property type="entry name" value="PKS_ER"/>
    <property type="match status" value="1"/>
</dbReference>
<keyword evidence="3" id="KW-0560">Oxidoreductase</keyword>
<evidence type="ECO:0000313" key="6">
    <source>
        <dbReference type="Proteomes" id="UP001165492"/>
    </source>
</evidence>
<dbReference type="Gene3D" id="3.40.50.720">
    <property type="entry name" value="NAD(P)-binding Rossmann-like Domain"/>
    <property type="match status" value="1"/>
</dbReference>
<organism evidence="5 6">
    <name type="scientific">Pelosinus baikalensis</name>
    <dbReference type="NCBI Taxonomy" id="2892015"/>
    <lineage>
        <taxon>Bacteria</taxon>
        <taxon>Bacillati</taxon>
        <taxon>Bacillota</taxon>
        <taxon>Negativicutes</taxon>
        <taxon>Selenomonadales</taxon>
        <taxon>Sporomusaceae</taxon>
        <taxon>Pelosinus</taxon>
    </lineage>
</organism>
<dbReference type="InterPro" id="IPR036291">
    <property type="entry name" value="NAD(P)-bd_dom_sf"/>
</dbReference>
<dbReference type="InterPro" id="IPR050129">
    <property type="entry name" value="Zn_alcohol_dh"/>
</dbReference>
<name>A0ABS8HYY6_9FIRM</name>
<dbReference type="Proteomes" id="UP001165492">
    <property type="component" value="Unassembled WGS sequence"/>
</dbReference>
<evidence type="ECO:0000259" key="4">
    <source>
        <dbReference type="SMART" id="SM00829"/>
    </source>
</evidence>